<evidence type="ECO:0000256" key="2">
    <source>
        <dbReference type="ARBA" id="ARBA00022857"/>
    </source>
</evidence>
<dbReference type="CDD" id="cd05233">
    <property type="entry name" value="SDR_c"/>
    <property type="match status" value="1"/>
</dbReference>
<dbReference type="InterPro" id="IPR036291">
    <property type="entry name" value="NAD(P)-bd_dom_sf"/>
</dbReference>
<dbReference type="STRING" id="1404245.CGLY_00860"/>
<dbReference type="eggNOG" id="COG4221">
    <property type="taxonomic scope" value="Bacteria"/>
</dbReference>
<keyword evidence="2" id="KW-0521">NADP</keyword>
<dbReference type="SUPFAM" id="SSF51735">
    <property type="entry name" value="NAD(P)-binding Rossmann-fold domains"/>
    <property type="match status" value="1"/>
</dbReference>
<evidence type="ECO:0000256" key="1">
    <source>
        <dbReference type="ARBA" id="ARBA00006484"/>
    </source>
</evidence>
<reference evidence="5 6" key="1">
    <citation type="journal article" date="2015" name="Int. J. Syst. Evol. Microbiol.">
        <title>Revisiting Corynebacterium glyciniphilum (ex Kubota et al., 1972) sp. nov., nom. rev., isolated from putrefied banana.</title>
        <authorList>
            <person name="Al-Dilaimi A."/>
            <person name="Bednarz H."/>
            <person name="Lomker A."/>
            <person name="Niehaus K."/>
            <person name="Kalinowski J."/>
            <person name="Ruckert C."/>
        </authorList>
    </citation>
    <scope>NUCLEOTIDE SEQUENCE [LARGE SCALE GENOMIC DNA]</scope>
    <source>
        <strain evidence="5">AJ 3170</strain>
    </source>
</reference>
<dbReference type="PANTHER" id="PTHR43391">
    <property type="entry name" value="RETINOL DEHYDROGENASE-RELATED"/>
    <property type="match status" value="1"/>
</dbReference>
<dbReference type="OrthoDB" id="210852at2"/>
<dbReference type="KEGG" id="cgy:CGLY_00860"/>
<evidence type="ECO:0000256" key="4">
    <source>
        <dbReference type="RuleBase" id="RU000363"/>
    </source>
</evidence>
<name>X5E569_9CORY</name>
<sequence>MIRTKKPGPRTVLVTGAASGLGLEISKQFLGKGDRVILTDLHEDIPPAVQSLAGDWTYRTLNVTSDEDWQAAAADVDSLDILVSNAGIAIGGRITETKMDTWQKALDINVLGSVRGLRAFVPKIGKGGRIVLTASAAGLVHAPAMATYNATKAATVALGETVDAELRHRKISTTVICPQFFKSGLADSLIGDDDAMDAVARVLLSRTWLTSEIIARRAVKGIEARRTVVTPDGFATFSWYSKRFTRVPYLFLVRTIGWAVAKQVRRSEGHAKVRNGTK</sequence>
<evidence type="ECO:0000313" key="6">
    <source>
        <dbReference type="Proteomes" id="UP000023703"/>
    </source>
</evidence>
<accession>X5E569</accession>
<comment type="similarity">
    <text evidence="1 4">Belongs to the short-chain dehydrogenases/reductases (SDR) family.</text>
</comment>
<dbReference type="PRINTS" id="PR00080">
    <property type="entry name" value="SDRFAMILY"/>
</dbReference>
<dbReference type="PANTHER" id="PTHR43391:SF14">
    <property type="entry name" value="DEHYDROGENASE_REDUCTASE SDR FAMILY PROTEIN 7-LIKE"/>
    <property type="match status" value="1"/>
</dbReference>
<organism evidence="5 6">
    <name type="scientific">Corynebacterium glyciniphilum AJ 3170</name>
    <dbReference type="NCBI Taxonomy" id="1404245"/>
    <lineage>
        <taxon>Bacteria</taxon>
        <taxon>Bacillati</taxon>
        <taxon>Actinomycetota</taxon>
        <taxon>Actinomycetes</taxon>
        <taxon>Mycobacteriales</taxon>
        <taxon>Corynebacteriaceae</taxon>
        <taxon>Corynebacterium</taxon>
    </lineage>
</organism>
<dbReference type="InterPro" id="IPR002347">
    <property type="entry name" value="SDR_fam"/>
</dbReference>
<dbReference type="GO" id="GO:0016491">
    <property type="term" value="F:oxidoreductase activity"/>
    <property type="evidence" value="ECO:0007669"/>
    <property type="project" value="UniProtKB-KW"/>
</dbReference>
<dbReference type="RefSeq" id="WP_038545247.1">
    <property type="nucleotide sequence ID" value="NZ_CP006842.1"/>
</dbReference>
<dbReference type="Pfam" id="PF00106">
    <property type="entry name" value="adh_short"/>
    <property type="match status" value="1"/>
</dbReference>
<dbReference type="Proteomes" id="UP000023703">
    <property type="component" value="Chromosome"/>
</dbReference>
<keyword evidence="6" id="KW-1185">Reference proteome</keyword>
<proteinExistence type="inferred from homology"/>
<dbReference type="HOGENOM" id="CLU_010194_2_1_11"/>
<keyword evidence="3" id="KW-0560">Oxidoreductase</keyword>
<gene>
    <name evidence="5" type="ORF">CGLY_00860</name>
</gene>
<dbReference type="EMBL" id="CP006842">
    <property type="protein sequence ID" value="AHW62620.1"/>
    <property type="molecule type" value="Genomic_DNA"/>
</dbReference>
<dbReference type="AlphaFoldDB" id="X5E569"/>
<evidence type="ECO:0000256" key="3">
    <source>
        <dbReference type="ARBA" id="ARBA00023002"/>
    </source>
</evidence>
<evidence type="ECO:0000313" key="5">
    <source>
        <dbReference type="EMBL" id="AHW62620.1"/>
    </source>
</evidence>
<dbReference type="PRINTS" id="PR00081">
    <property type="entry name" value="GDHRDH"/>
</dbReference>
<dbReference type="Gene3D" id="3.40.50.720">
    <property type="entry name" value="NAD(P)-binding Rossmann-like Domain"/>
    <property type="match status" value="1"/>
</dbReference>
<protein>
    <submittedName>
        <fullName evidence="5">Putative short chain dehydrogenase</fullName>
    </submittedName>
</protein>